<reference evidence="2" key="2">
    <citation type="submission" date="2016-11" db="UniProtKB">
        <authorList>
            <consortium name="WormBaseParasite"/>
        </authorList>
    </citation>
    <scope>IDENTIFICATION</scope>
</reference>
<reference evidence="1" key="1">
    <citation type="submission" date="2012-04" db="EMBL/GenBank/DDBJ databases">
        <title>The Genome Sequence of Loa loa.</title>
        <authorList>
            <consortium name="The Broad Institute Genome Sequencing Platform"/>
            <consortium name="Broad Institute Genome Sequencing Center for Infectious Disease"/>
            <person name="Nutman T.B."/>
            <person name="Fink D.L."/>
            <person name="Russ C."/>
            <person name="Young S."/>
            <person name="Zeng Q."/>
            <person name="Gargeya S."/>
            <person name="Alvarado L."/>
            <person name="Berlin A."/>
            <person name="Chapman S.B."/>
            <person name="Chen Z."/>
            <person name="Freedman E."/>
            <person name="Gellesch M."/>
            <person name="Goldberg J."/>
            <person name="Griggs A."/>
            <person name="Gujja S."/>
            <person name="Heilman E.R."/>
            <person name="Heiman D."/>
            <person name="Howarth C."/>
            <person name="Mehta T."/>
            <person name="Neiman D."/>
            <person name="Pearson M."/>
            <person name="Roberts A."/>
            <person name="Saif S."/>
            <person name="Shea T."/>
            <person name="Shenoy N."/>
            <person name="Sisk P."/>
            <person name="Stolte C."/>
            <person name="Sykes S."/>
            <person name="White J."/>
            <person name="Yandava C."/>
            <person name="Haas B."/>
            <person name="Henn M.R."/>
            <person name="Nusbaum C."/>
            <person name="Birren B."/>
        </authorList>
    </citation>
    <scope>NUCLEOTIDE SEQUENCE [LARGE SCALE GENOMIC DNA]</scope>
</reference>
<keyword evidence="1" id="KW-1185">Reference proteome</keyword>
<evidence type="ECO:0000313" key="2">
    <source>
        <dbReference type="WBParaSite" id="EN70_8501"/>
    </source>
</evidence>
<name>A0A1I7W1B1_LOALO</name>
<protein>
    <submittedName>
        <fullName evidence="2">DUF1738 domain-containing protein</fullName>
    </submittedName>
</protein>
<sequence>MNPKINLPKIQKLISGRLKQGQKKGEEVREAIPPGQPGYFHYNTGPSEFNVQQELALSSGIAYNTSFIHELITADEQKEFNIFADSERLAELNSATKLCHRAYI</sequence>
<dbReference type="AlphaFoldDB" id="A0A1I7W1B1"/>
<proteinExistence type="predicted"/>
<organism evidence="1 2">
    <name type="scientific">Loa loa</name>
    <name type="common">Eye worm</name>
    <name type="synonym">Filaria loa</name>
    <dbReference type="NCBI Taxonomy" id="7209"/>
    <lineage>
        <taxon>Eukaryota</taxon>
        <taxon>Metazoa</taxon>
        <taxon>Ecdysozoa</taxon>
        <taxon>Nematoda</taxon>
        <taxon>Chromadorea</taxon>
        <taxon>Rhabditida</taxon>
        <taxon>Spirurina</taxon>
        <taxon>Spiruromorpha</taxon>
        <taxon>Filarioidea</taxon>
        <taxon>Onchocercidae</taxon>
        <taxon>Loa</taxon>
    </lineage>
</organism>
<accession>A0A1I7W1B1</accession>
<dbReference type="WBParaSite" id="EN70_8501">
    <property type="protein sequence ID" value="EN70_8501"/>
    <property type="gene ID" value="EN70_8501"/>
</dbReference>
<evidence type="ECO:0000313" key="1">
    <source>
        <dbReference type="Proteomes" id="UP000095285"/>
    </source>
</evidence>
<dbReference type="Proteomes" id="UP000095285">
    <property type="component" value="Unassembled WGS sequence"/>
</dbReference>